<feature type="domain" description="AMP-binding enzyme C-terminal" evidence="2">
    <location>
        <begin position="402"/>
        <end position="477"/>
    </location>
</feature>
<gene>
    <name evidence="3" type="ORF">JNW91_01545</name>
</gene>
<dbReference type="Gene3D" id="3.30.300.30">
    <property type="match status" value="1"/>
</dbReference>
<comment type="caution">
    <text evidence="3">The sequence shown here is derived from an EMBL/GenBank/DDBJ whole genome shotgun (WGS) entry which is preliminary data.</text>
</comment>
<dbReference type="InterPro" id="IPR042099">
    <property type="entry name" value="ANL_N_sf"/>
</dbReference>
<dbReference type="Pfam" id="PF13193">
    <property type="entry name" value="AMP-binding_C"/>
    <property type="match status" value="1"/>
</dbReference>
<dbReference type="EMBL" id="JAEVHM010000003">
    <property type="protein sequence ID" value="MBM0230674.1"/>
    <property type="molecule type" value="Genomic_DNA"/>
</dbReference>
<dbReference type="InterPro" id="IPR000873">
    <property type="entry name" value="AMP-dep_synth/lig_dom"/>
</dbReference>
<evidence type="ECO:0000259" key="2">
    <source>
        <dbReference type="Pfam" id="PF13193"/>
    </source>
</evidence>
<dbReference type="InterPro" id="IPR025110">
    <property type="entry name" value="AMP-bd_C"/>
</dbReference>
<dbReference type="SUPFAM" id="SSF56801">
    <property type="entry name" value="Acetyl-CoA synthetase-like"/>
    <property type="match status" value="1"/>
</dbReference>
<organism evidence="3 4">
    <name type="scientific">Micromonospora parastrephiae</name>
    <dbReference type="NCBI Taxonomy" id="2806101"/>
    <lineage>
        <taxon>Bacteria</taxon>
        <taxon>Bacillati</taxon>
        <taxon>Actinomycetota</taxon>
        <taxon>Actinomycetes</taxon>
        <taxon>Micromonosporales</taxon>
        <taxon>Micromonosporaceae</taxon>
        <taxon>Micromonospora</taxon>
    </lineage>
</organism>
<protein>
    <submittedName>
        <fullName evidence="3">AMP-binding protein</fullName>
    </submittedName>
</protein>
<dbReference type="Proteomes" id="UP000601027">
    <property type="component" value="Unassembled WGS sequence"/>
</dbReference>
<dbReference type="PANTHER" id="PTHR45527">
    <property type="entry name" value="NONRIBOSOMAL PEPTIDE SYNTHETASE"/>
    <property type="match status" value="1"/>
</dbReference>
<accession>A0ABS1XN57</accession>
<name>A0ABS1XN57_9ACTN</name>
<reference evidence="3 4" key="1">
    <citation type="submission" date="2021-01" db="EMBL/GenBank/DDBJ databases">
        <title>Draft genome sequence of Micromonospora sp. strain STR1_7.</title>
        <authorList>
            <person name="Karlyshev A."/>
            <person name="Jawad R."/>
        </authorList>
    </citation>
    <scope>NUCLEOTIDE SEQUENCE [LARGE SCALE GENOMIC DNA]</scope>
    <source>
        <strain evidence="3 4">STR1-7</strain>
    </source>
</reference>
<evidence type="ECO:0000259" key="1">
    <source>
        <dbReference type="Pfam" id="PF00501"/>
    </source>
</evidence>
<keyword evidence="4" id="KW-1185">Reference proteome</keyword>
<evidence type="ECO:0000313" key="3">
    <source>
        <dbReference type="EMBL" id="MBM0230674.1"/>
    </source>
</evidence>
<dbReference type="PANTHER" id="PTHR45527:SF1">
    <property type="entry name" value="FATTY ACID SYNTHASE"/>
    <property type="match status" value="1"/>
</dbReference>
<dbReference type="Pfam" id="PF00501">
    <property type="entry name" value="AMP-binding"/>
    <property type="match status" value="1"/>
</dbReference>
<feature type="domain" description="AMP-dependent synthetase/ligase" evidence="1">
    <location>
        <begin position="16"/>
        <end position="348"/>
    </location>
</feature>
<dbReference type="InterPro" id="IPR045851">
    <property type="entry name" value="AMP-bd_C_sf"/>
</dbReference>
<sequence>MTSAVPGSGLVSAILRRAETDGARRALVGPDRTLTYRELAQAVYAYAEVVSARVAPTKGPVALWAGRELETIVAQLGVMLAGHAYVPLNPADPPTRQRVVLAAAGVRHLVGDDLPRPRLDAVPTVAAAIAEPAADRLAYVLSTSGSTGVPKAVPITHGNALAFVTWAATQFGLGVDDVVGVYAPLYFDLAVLDVYVGLRSGATLVLVPDETARFGAAVHDVLASAGVTSLYAVPSAFLAVARARRGVALTALRQVLLAGETFPVNDFELLRSTAPNAQWHNLYGPIETNVISHFPVPAAWPAGAALPIGDAASGATLALIDSDGRLVTTPGARGELVVSGPSVFDGYLDTGSPPPSPFIEAEGRRWFRTGDDVSVLPDAGLAFHGRRDHRFKRNGFLVEPAEIEAALRCEDAIAAAAVVTVSGRAGPVVHAFVVPAHPESTLTTRSVLRHCASLLPRFMWPERVHIVSNLPTGRTGKIDRTGLVALASSDE</sequence>
<dbReference type="RefSeq" id="WP_203173161.1">
    <property type="nucleotide sequence ID" value="NZ_JAEVHM010000003.1"/>
</dbReference>
<dbReference type="Gene3D" id="3.40.50.12780">
    <property type="entry name" value="N-terminal domain of ligase-like"/>
    <property type="match status" value="1"/>
</dbReference>
<evidence type="ECO:0000313" key="4">
    <source>
        <dbReference type="Proteomes" id="UP000601027"/>
    </source>
</evidence>
<proteinExistence type="predicted"/>